<dbReference type="InterPro" id="IPR006118">
    <property type="entry name" value="Recombinase_CS"/>
</dbReference>
<reference evidence="8 9" key="1">
    <citation type="submission" date="2016-10" db="EMBL/GenBank/DDBJ databases">
        <authorList>
            <person name="de Groot N.N."/>
        </authorList>
    </citation>
    <scope>NUCLEOTIDE SEQUENCE [LARGE SCALE GENOMIC DNA]</scope>
    <source>
        <strain evidence="8 9">CGMCC 1.7054</strain>
    </source>
</reference>
<dbReference type="SMART" id="SM00857">
    <property type="entry name" value="Resolvase"/>
    <property type="match status" value="1"/>
</dbReference>
<dbReference type="GO" id="GO:0015074">
    <property type="term" value="P:DNA integration"/>
    <property type="evidence" value="ECO:0007669"/>
    <property type="project" value="UniProtKB-KW"/>
</dbReference>
<dbReference type="Pfam" id="PF00239">
    <property type="entry name" value="Resolvase"/>
    <property type="match status" value="1"/>
</dbReference>
<proteinExistence type="inferred from homology"/>
<organism evidence="8 9">
    <name type="scientific">Micrococcus terreus</name>
    <dbReference type="NCBI Taxonomy" id="574650"/>
    <lineage>
        <taxon>Bacteria</taxon>
        <taxon>Bacillati</taxon>
        <taxon>Actinomycetota</taxon>
        <taxon>Actinomycetes</taxon>
        <taxon>Micrococcales</taxon>
        <taxon>Micrococcaceae</taxon>
        <taxon>Micrococcus</taxon>
    </lineage>
</organism>
<dbReference type="PROSITE" id="PS51736">
    <property type="entry name" value="RECOMBINASES_3"/>
    <property type="match status" value="1"/>
</dbReference>
<evidence type="ECO:0000313" key="9">
    <source>
        <dbReference type="Proteomes" id="UP000198881"/>
    </source>
</evidence>
<evidence type="ECO:0000256" key="3">
    <source>
        <dbReference type="ARBA" id="ARBA00023125"/>
    </source>
</evidence>
<dbReference type="PANTHER" id="PTHR30461">
    <property type="entry name" value="DNA-INVERTASE FROM LAMBDOID PROPHAGE"/>
    <property type="match status" value="1"/>
</dbReference>
<accession>A0A1I7MSN0</accession>
<evidence type="ECO:0000256" key="1">
    <source>
        <dbReference type="ARBA" id="ARBA00009913"/>
    </source>
</evidence>
<dbReference type="PROSITE" id="PS00398">
    <property type="entry name" value="RECOMBINASES_2"/>
    <property type="match status" value="1"/>
</dbReference>
<dbReference type="SUPFAM" id="SSF53041">
    <property type="entry name" value="Resolvase-like"/>
    <property type="match status" value="1"/>
</dbReference>
<gene>
    <name evidence="8" type="ORF">SAMN04487966_11524</name>
</gene>
<dbReference type="Gene3D" id="1.10.10.60">
    <property type="entry name" value="Homeodomain-like"/>
    <property type="match status" value="1"/>
</dbReference>
<dbReference type="GO" id="GO:0003677">
    <property type="term" value="F:DNA binding"/>
    <property type="evidence" value="ECO:0007669"/>
    <property type="project" value="UniProtKB-KW"/>
</dbReference>
<comment type="similarity">
    <text evidence="1">Belongs to the site-specific recombinase resolvase family.</text>
</comment>
<dbReference type="Pfam" id="PF13384">
    <property type="entry name" value="HTH_23"/>
    <property type="match status" value="1"/>
</dbReference>
<name>A0A1I7MSN0_9MICC</name>
<feature type="active site" description="O-(5'-phospho-DNA)-serine intermediate" evidence="5 6">
    <location>
        <position position="10"/>
    </location>
</feature>
<dbReference type="PROSITE" id="PS00397">
    <property type="entry name" value="RECOMBINASES_1"/>
    <property type="match status" value="1"/>
</dbReference>
<keyword evidence="9" id="KW-1185">Reference proteome</keyword>
<evidence type="ECO:0000259" key="7">
    <source>
        <dbReference type="PROSITE" id="PS51736"/>
    </source>
</evidence>
<dbReference type="Gene3D" id="3.40.50.1390">
    <property type="entry name" value="Resolvase, N-terminal catalytic domain"/>
    <property type="match status" value="1"/>
</dbReference>
<dbReference type="FunFam" id="3.40.50.1390:FF:000001">
    <property type="entry name" value="DNA recombinase"/>
    <property type="match status" value="1"/>
</dbReference>
<feature type="domain" description="Resolvase/invertase-type recombinase catalytic" evidence="7">
    <location>
        <begin position="2"/>
        <end position="136"/>
    </location>
</feature>
<dbReference type="Proteomes" id="UP000198881">
    <property type="component" value="Unassembled WGS sequence"/>
</dbReference>
<dbReference type="RefSeq" id="WP_091699473.1">
    <property type="nucleotide sequence ID" value="NZ_FPCG01000015.1"/>
</dbReference>
<keyword evidence="2" id="KW-0229">DNA integration</keyword>
<dbReference type="AlphaFoldDB" id="A0A1I7MSN0"/>
<dbReference type="SUPFAM" id="SSF46689">
    <property type="entry name" value="Homeodomain-like"/>
    <property type="match status" value="1"/>
</dbReference>
<keyword evidence="4" id="KW-0233">DNA recombination</keyword>
<protein>
    <submittedName>
        <fullName evidence="8">Site-specific DNA recombinase</fullName>
    </submittedName>
</protein>
<dbReference type="PANTHER" id="PTHR30461:SF2">
    <property type="entry name" value="SERINE RECOMBINASE PINE-RELATED"/>
    <property type="match status" value="1"/>
</dbReference>
<evidence type="ECO:0000313" key="8">
    <source>
        <dbReference type="EMBL" id="SFV24913.1"/>
    </source>
</evidence>
<dbReference type="InterPro" id="IPR006119">
    <property type="entry name" value="Resolv_N"/>
</dbReference>
<dbReference type="OrthoDB" id="3621759at2"/>
<dbReference type="EMBL" id="FPCG01000015">
    <property type="protein sequence ID" value="SFV24913.1"/>
    <property type="molecule type" value="Genomic_DNA"/>
</dbReference>
<evidence type="ECO:0000256" key="2">
    <source>
        <dbReference type="ARBA" id="ARBA00022908"/>
    </source>
</evidence>
<dbReference type="STRING" id="574650.SAMN04487966_11524"/>
<evidence type="ECO:0000256" key="5">
    <source>
        <dbReference type="PIRSR" id="PIRSR606118-50"/>
    </source>
</evidence>
<dbReference type="InterPro" id="IPR036162">
    <property type="entry name" value="Resolvase-like_N_sf"/>
</dbReference>
<sequence length="201" mass="21764">MASLGYARVSTVEQNADLQTRALKEAGCLKVYTDHGVSGTKARRAQLDKLLEHARAGDELVVWKLDRLGRNTRQLLDLIDQLESQNIHFRSLTEGIATTGSMGKAMLTVMSAFAQLERDQLAERTKAGMAAAAARGRKGGRPAVTPEAEKVRQAGQYRHAGLTPPEIAKLLGVSRATVYRYLALLAREDNPGGLSPTAITL</sequence>
<evidence type="ECO:0000256" key="6">
    <source>
        <dbReference type="PROSITE-ProRule" id="PRU10137"/>
    </source>
</evidence>
<dbReference type="InterPro" id="IPR009057">
    <property type="entry name" value="Homeodomain-like_sf"/>
</dbReference>
<dbReference type="InterPro" id="IPR050639">
    <property type="entry name" value="SSR_resolvase"/>
</dbReference>
<keyword evidence="3" id="KW-0238">DNA-binding</keyword>
<evidence type="ECO:0000256" key="4">
    <source>
        <dbReference type="ARBA" id="ARBA00023172"/>
    </source>
</evidence>
<dbReference type="GO" id="GO:0000150">
    <property type="term" value="F:DNA strand exchange activity"/>
    <property type="evidence" value="ECO:0007669"/>
    <property type="project" value="InterPro"/>
</dbReference>
<dbReference type="CDD" id="cd03768">
    <property type="entry name" value="SR_ResInv"/>
    <property type="match status" value="1"/>
</dbReference>